<dbReference type="PRINTS" id="PR00039">
    <property type="entry name" value="HTHLYSR"/>
</dbReference>
<comment type="similarity">
    <text evidence="1">Belongs to the LysR transcriptional regulatory family.</text>
</comment>
<evidence type="ECO:0000256" key="1">
    <source>
        <dbReference type="ARBA" id="ARBA00009437"/>
    </source>
</evidence>
<dbReference type="GO" id="GO:0005829">
    <property type="term" value="C:cytosol"/>
    <property type="evidence" value="ECO:0007669"/>
    <property type="project" value="TreeGrafter"/>
</dbReference>
<keyword evidence="3" id="KW-0238">DNA-binding</keyword>
<dbReference type="GO" id="GO:0003700">
    <property type="term" value="F:DNA-binding transcription factor activity"/>
    <property type="evidence" value="ECO:0007669"/>
    <property type="project" value="InterPro"/>
</dbReference>
<proteinExistence type="inferred from homology"/>
<dbReference type="Proteomes" id="UP000231516">
    <property type="component" value="Unassembled WGS sequence"/>
</dbReference>
<dbReference type="InterPro" id="IPR036388">
    <property type="entry name" value="WH-like_DNA-bd_sf"/>
</dbReference>
<evidence type="ECO:0000313" key="6">
    <source>
        <dbReference type="EMBL" id="PIB25719.1"/>
    </source>
</evidence>
<dbReference type="SUPFAM" id="SSF53850">
    <property type="entry name" value="Periplasmic binding protein-like II"/>
    <property type="match status" value="1"/>
</dbReference>
<accession>A0A2G5K9B7</accession>
<dbReference type="AlphaFoldDB" id="A0A2G5K9B7"/>
<dbReference type="Pfam" id="PF00126">
    <property type="entry name" value="HTH_1"/>
    <property type="match status" value="1"/>
</dbReference>
<dbReference type="Gene3D" id="3.40.190.290">
    <property type="match status" value="1"/>
</dbReference>
<protein>
    <recommendedName>
        <fullName evidence="5">HTH lysR-type domain-containing protein</fullName>
    </recommendedName>
</protein>
<dbReference type="PANTHER" id="PTHR30419:SF8">
    <property type="entry name" value="NITROGEN ASSIMILATION TRANSCRIPTIONAL ACTIVATOR-RELATED"/>
    <property type="match status" value="1"/>
</dbReference>
<keyword evidence="2" id="KW-0805">Transcription regulation</keyword>
<dbReference type="InterPro" id="IPR050950">
    <property type="entry name" value="HTH-type_LysR_regulators"/>
</dbReference>
<dbReference type="PANTHER" id="PTHR30419">
    <property type="entry name" value="HTH-TYPE TRANSCRIPTIONAL REGULATOR YBHD"/>
    <property type="match status" value="1"/>
</dbReference>
<evidence type="ECO:0000256" key="4">
    <source>
        <dbReference type="ARBA" id="ARBA00023163"/>
    </source>
</evidence>
<reference evidence="6 7" key="1">
    <citation type="submission" date="2016-08" db="EMBL/GenBank/DDBJ databases">
        <title>Draft genome of Amylibacter sp. strain 4G11.</title>
        <authorList>
            <person name="Wong S.-K."/>
            <person name="Hamasaki K."/>
            <person name="Yoshizawa S."/>
        </authorList>
    </citation>
    <scope>NUCLEOTIDE SEQUENCE [LARGE SCALE GENOMIC DNA]</scope>
    <source>
        <strain evidence="6 7">4G11</strain>
    </source>
</reference>
<dbReference type="InterPro" id="IPR005119">
    <property type="entry name" value="LysR_subst-bd"/>
</dbReference>
<dbReference type="EMBL" id="MDGM01000009">
    <property type="protein sequence ID" value="PIB25719.1"/>
    <property type="molecule type" value="Genomic_DNA"/>
</dbReference>
<dbReference type="SUPFAM" id="SSF46785">
    <property type="entry name" value="Winged helix' DNA-binding domain"/>
    <property type="match status" value="1"/>
</dbReference>
<evidence type="ECO:0000313" key="7">
    <source>
        <dbReference type="Proteomes" id="UP000231516"/>
    </source>
</evidence>
<dbReference type="InterPro" id="IPR000847">
    <property type="entry name" value="LysR_HTH_N"/>
</dbReference>
<keyword evidence="4" id="KW-0804">Transcription</keyword>
<dbReference type="Gene3D" id="1.10.10.10">
    <property type="entry name" value="Winged helix-like DNA-binding domain superfamily/Winged helix DNA-binding domain"/>
    <property type="match status" value="1"/>
</dbReference>
<gene>
    <name evidence="6" type="ORF">BFP76_00300</name>
</gene>
<feature type="domain" description="HTH lysR-type" evidence="5">
    <location>
        <begin position="11"/>
        <end position="68"/>
    </location>
</feature>
<evidence type="ECO:0000259" key="5">
    <source>
        <dbReference type="PROSITE" id="PS50931"/>
    </source>
</evidence>
<keyword evidence="7" id="KW-1185">Reference proteome</keyword>
<name>A0A2G5K9B7_9RHOB</name>
<comment type="caution">
    <text evidence="6">The sequence shown here is derived from an EMBL/GenBank/DDBJ whole genome shotgun (WGS) entry which is preliminary data.</text>
</comment>
<dbReference type="GO" id="GO:0003677">
    <property type="term" value="F:DNA binding"/>
    <property type="evidence" value="ECO:0007669"/>
    <property type="project" value="UniProtKB-KW"/>
</dbReference>
<evidence type="ECO:0000256" key="3">
    <source>
        <dbReference type="ARBA" id="ARBA00023125"/>
    </source>
</evidence>
<dbReference type="Pfam" id="PF03466">
    <property type="entry name" value="LysR_substrate"/>
    <property type="match status" value="1"/>
</dbReference>
<organism evidence="6 7">
    <name type="scientific">Paramylibacter kogurei</name>
    <dbReference type="NCBI Taxonomy" id="1889778"/>
    <lineage>
        <taxon>Bacteria</taxon>
        <taxon>Pseudomonadati</taxon>
        <taxon>Pseudomonadota</taxon>
        <taxon>Alphaproteobacteria</taxon>
        <taxon>Rhodobacterales</taxon>
        <taxon>Paracoccaceae</taxon>
        <taxon>Paramylibacter</taxon>
    </lineage>
</organism>
<evidence type="ECO:0000256" key="2">
    <source>
        <dbReference type="ARBA" id="ARBA00023015"/>
    </source>
</evidence>
<dbReference type="PROSITE" id="PS50931">
    <property type="entry name" value="HTH_LYSR"/>
    <property type="match status" value="1"/>
</dbReference>
<sequence length="311" mass="34124">MYMLRIKALKLKPIQLRLVVALAETGKLQSAADSLGIAQPAASRALAEIEKLAGTPLFARHPKGMRITLEGKIIANKAHAILREAYELEDSLTNIKQGKAGKIRIGAVTGPAVKFVVPAIREIKKQSVNLEITVAIAPSRQLLHELVSGRLDLIMARLLPEFDSREFEVTPVGDEQVVLLVRKNHPLAAQGNLKLQDLQDQEWIVQEKDNPIREAVSAAFHMEGISEPTNIIGSSSFLFAMGYLSETDAIVAVTQEVAQLLIDEPIKANFSKLKLNQPIGMTPYFLVRFKSHSVSPATQLLTDFIVAQSTL</sequence>
<dbReference type="InterPro" id="IPR036390">
    <property type="entry name" value="WH_DNA-bd_sf"/>
</dbReference>